<comment type="subcellular location">
    <subcellularLocation>
        <location evidence="1">Nucleus</location>
    </subcellularLocation>
</comment>
<evidence type="ECO:0000256" key="3">
    <source>
        <dbReference type="ARBA" id="ARBA00022771"/>
    </source>
</evidence>
<keyword evidence="9" id="KW-1185">Reference proteome</keyword>
<accession>A0A8B8P0F5</accession>
<dbReference type="RefSeq" id="XP_030527393.1">
    <property type="nucleotide sequence ID" value="XM_030671533.2"/>
</dbReference>
<keyword evidence="2" id="KW-0479">Metal-binding</keyword>
<reference evidence="10" key="2">
    <citation type="submission" date="2025-08" db="UniProtKB">
        <authorList>
            <consortium name="RefSeq"/>
        </authorList>
    </citation>
    <scope>IDENTIFICATION</scope>
    <source>
        <tissue evidence="10">Leaf</tissue>
    </source>
</reference>
<evidence type="ECO:0000256" key="1">
    <source>
        <dbReference type="ARBA" id="ARBA00004123"/>
    </source>
</evidence>
<evidence type="ECO:0000313" key="10">
    <source>
        <dbReference type="RefSeq" id="XP_030527393.1"/>
    </source>
</evidence>
<dbReference type="InterPro" id="IPR036236">
    <property type="entry name" value="Znf_C2H2_sf"/>
</dbReference>
<evidence type="ECO:0000256" key="4">
    <source>
        <dbReference type="ARBA" id="ARBA00022833"/>
    </source>
</evidence>
<dbReference type="PROSITE" id="PS50157">
    <property type="entry name" value="ZINC_FINGER_C2H2_2"/>
    <property type="match status" value="1"/>
</dbReference>
<dbReference type="PROSITE" id="PS00028">
    <property type="entry name" value="ZINC_FINGER_C2H2_1"/>
    <property type="match status" value="1"/>
</dbReference>
<dbReference type="AlphaFoldDB" id="A0A8B8P0F5"/>
<dbReference type="Proteomes" id="UP000827889">
    <property type="component" value="Chromosome 1"/>
</dbReference>
<feature type="compositionally biased region" description="Pro residues" evidence="7">
    <location>
        <begin position="42"/>
        <end position="58"/>
    </location>
</feature>
<reference evidence="9" key="1">
    <citation type="submission" date="2025-05" db="UniProtKB">
        <authorList>
            <consortium name="RefSeq"/>
        </authorList>
    </citation>
    <scope>NUCLEOTIDE SEQUENCE [LARGE SCALE GENOMIC DNA]</scope>
</reference>
<evidence type="ECO:0000313" key="9">
    <source>
        <dbReference type="Proteomes" id="UP000827889"/>
    </source>
</evidence>
<evidence type="ECO:0000256" key="2">
    <source>
        <dbReference type="ARBA" id="ARBA00022723"/>
    </source>
</evidence>
<dbReference type="GO" id="GO:0005634">
    <property type="term" value="C:nucleus"/>
    <property type="evidence" value="ECO:0007669"/>
    <property type="project" value="UniProtKB-SubCell"/>
</dbReference>
<feature type="region of interest" description="Disordered" evidence="7">
    <location>
        <begin position="12"/>
        <end position="59"/>
    </location>
</feature>
<keyword evidence="4" id="KW-0862">Zinc</keyword>
<organism evidence="9 10">
    <name type="scientific">Rhodamnia argentea</name>
    <dbReference type="NCBI Taxonomy" id="178133"/>
    <lineage>
        <taxon>Eukaryota</taxon>
        <taxon>Viridiplantae</taxon>
        <taxon>Streptophyta</taxon>
        <taxon>Embryophyta</taxon>
        <taxon>Tracheophyta</taxon>
        <taxon>Spermatophyta</taxon>
        <taxon>Magnoliopsida</taxon>
        <taxon>eudicotyledons</taxon>
        <taxon>Gunneridae</taxon>
        <taxon>Pentapetalae</taxon>
        <taxon>rosids</taxon>
        <taxon>malvids</taxon>
        <taxon>Myrtales</taxon>
        <taxon>Myrtaceae</taxon>
        <taxon>Myrtoideae</taxon>
        <taxon>Myrteae</taxon>
        <taxon>Australasian group</taxon>
        <taxon>Rhodamnia</taxon>
    </lineage>
</organism>
<feature type="compositionally biased region" description="Basic residues" evidence="7">
    <location>
        <begin position="21"/>
        <end position="31"/>
    </location>
</feature>
<dbReference type="InterPro" id="IPR013087">
    <property type="entry name" value="Znf_C2H2_type"/>
</dbReference>
<dbReference type="GeneID" id="115738804"/>
<keyword evidence="5" id="KW-0539">Nucleus</keyword>
<dbReference type="OrthoDB" id="960395at2759"/>
<dbReference type="GO" id="GO:0008270">
    <property type="term" value="F:zinc ion binding"/>
    <property type="evidence" value="ECO:0007669"/>
    <property type="project" value="UniProtKB-KW"/>
</dbReference>
<name>A0A8B8P0F5_9MYRT</name>
<evidence type="ECO:0000256" key="5">
    <source>
        <dbReference type="ARBA" id="ARBA00023242"/>
    </source>
</evidence>
<proteinExistence type="predicted"/>
<dbReference type="KEGG" id="rarg:115738804"/>
<protein>
    <submittedName>
        <fullName evidence="10">Zinc finger protein 2-like</fullName>
    </submittedName>
</protein>
<dbReference type="SUPFAM" id="SSF57667">
    <property type="entry name" value="beta-beta-alpha zinc fingers"/>
    <property type="match status" value="1"/>
</dbReference>
<keyword evidence="3 6" id="KW-0863">Zinc-finger</keyword>
<evidence type="ECO:0000256" key="6">
    <source>
        <dbReference type="PROSITE-ProRule" id="PRU00042"/>
    </source>
</evidence>
<evidence type="ECO:0000259" key="8">
    <source>
        <dbReference type="PROSITE" id="PS50157"/>
    </source>
</evidence>
<gene>
    <name evidence="10" type="primary">LOC115738804</name>
</gene>
<feature type="domain" description="C2H2-type" evidence="8">
    <location>
        <begin position="62"/>
        <end position="89"/>
    </location>
</feature>
<sequence>MADSYNFYDFLSHTSPSSKPASKHTGHHHSNPKLPMHQHPVSYPPPPPSQPPSPPSQPPRVFSCLYCSRKFVTSQALGGHQNAHKRERAAARGHQPLLVDVVPGRGMPPPALLPTPPQPAWLDPLQTVHGHSPVLHGFVEMSSPMDYGGEDDDDVDDDRVNLDLSLHL</sequence>
<evidence type="ECO:0000256" key="7">
    <source>
        <dbReference type="SAM" id="MobiDB-lite"/>
    </source>
</evidence>
<dbReference type="PANTHER" id="PTHR47287">
    <property type="entry name" value="C2H2 AND C2HC ZINC FINGERS SUPERFAMILY PROTEIN"/>
    <property type="match status" value="1"/>
</dbReference>
<dbReference type="InterPro" id="IPR044246">
    <property type="entry name" value="ZFP3-like"/>
</dbReference>
<dbReference type="PANTHER" id="PTHR47287:SF15">
    <property type="entry name" value="ZINC FINGER PROTEIN 3-LIKE"/>
    <property type="match status" value="1"/>
</dbReference>
<dbReference type="GO" id="GO:0009788">
    <property type="term" value="P:negative regulation of abscisic acid-activated signaling pathway"/>
    <property type="evidence" value="ECO:0007669"/>
    <property type="project" value="InterPro"/>
</dbReference>